<accession>A0A6M0K2Z4</accession>
<dbReference type="CDD" id="cd01948">
    <property type="entry name" value="EAL"/>
    <property type="match status" value="1"/>
</dbReference>
<comment type="caution">
    <text evidence="3">The sequence shown here is derived from an EMBL/GenBank/DDBJ whole genome shotgun (WGS) entry which is preliminary data.</text>
</comment>
<dbReference type="Gene3D" id="3.30.70.270">
    <property type="match status" value="1"/>
</dbReference>
<gene>
    <name evidence="3" type="ORF">G3446_13885</name>
</gene>
<dbReference type="InterPro" id="IPR035919">
    <property type="entry name" value="EAL_sf"/>
</dbReference>
<dbReference type="SMART" id="SM00052">
    <property type="entry name" value="EAL"/>
    <property type="match status" value="1"/>
</dbReference>
<evidence type="ECO:0000313" key="3">
    <source>
        <dbReference type="EMBL" id="NEV62967.1"/>
    </source>
</evidence>
<dbReference type="InterPro" id="IPR001633">
    <property type="entry name" value="EAL_dom"/>
</dbReference>
<dbReference type="SMART" id="SM00267">
    <property type="entry name" value="GGDEF"/>
    <property type="match status" value="1"/>
</dbReference>
<dbReference type="CDD" id="cd01949">
    <property type="entry name" value="GGDEF"/>
    <property type="match status" value="1"/>
</dbReference>
<feature type="domain" description="GGDEF" evidence="2">
    <location>
        <begin position="227"/>
        <end position="374"/>
    </location>
</feature>
<dbReference type="RefSeq" id="WP_164453432.1">
    <property type="nucleotide sequence ID" value="NZ_JAAIJQ010000039.1"/>
</dbReference>
<dbReference type="PROSITE" id="PS50887">
    <property type="entry name" value="GGDEF"/>
    <property type="match status" value="1"/>
</dbReference>
<dbReference type="PANTHER" id="PTHR44757">
    <property type="entry name" value="DIGUANYLATE CYCLASE DGCP"/>
    <property type="match status" value="1"/>
</dbReference>
<keyword evidence="4" id="KW-1185">Reference proteome</keyword>
<dbReference type="InterPro" id="IPR043128">
    <property type="entry name" value="Rev_trsase/Diguanyl_cyclase"/>
</dbReference>
<name>A0A6M0K2Z4_9GAMM</name>
<dbReference type="Pfam" id="PF00563">
    <property type="entry name" value="EAL"/>
    <property type="match status" value="1"/>
</dbReference>
<evidence type="ECO:0000259" key="1">
    <source>
        <dbReference type="PROSITE" id="PS50883"/>
    </source>
</evidence>
<dbReference type="Proteomes" id="UP000483379">
    <property type="component" value="Unassembled WGS sequence"/>
</dbReference>
<dbReference type="EMBL" id="JAAIJQ010000039">
    <property type="protein sequence ID" value="NEV62967.1"/>
    <property type="molecule type" value="Genomic_DNA"/>
</dbReference>
<evidence type="ECO:0000313" key="4">
    <source>
        <dbReference type="Proteomes" id="UP000483379"/>
    </source>
</evidence>
<dbReference type="AlphaFoldDB" id="A0A6M0K2Z4"/>
<dbReference type="PROSITE" id="PS50883">
    <property type="entry name" value="EAL"/>
    <property type="match status" value="1"/>
</dbReference>
<dbReference type="InterPro" id="IPR029787">
    <property type="entry name" value="Nucleotide_cyclase"/>
</dbReference>
<sequence length="645" mass="70812">MNLALHPRLLSPAETTGELSKGGAATLFPLALDVLREAMAQLPACRTLTELFSVLNACSRTLVPTAKTATLLRQPDACFELVQCSPRALEAELREQADAMIESGHFAQALKQGLCYHRERPDRASLLLRIATPRRIYGVALWTSHHIPEDARQALGALTDLAAMSLERFQGGAESFLVQTHTDRPSVGGISIAEDVAIPADQLTGLAHRTHFIRFLQRALEQRTPSTSVGTLLLDIDGFHRVNRELGCDMGDQILRDVALRLDSALRSRLFFETLGIAECDLCFSRTGADEFGLAIARLRTPQHLDEIAAHLHSHVAEGFLQGGSRLHLSLSIGLADSGQDADASSPQALLRNADTALKKAKLSGRNKHAIYTPDWDESGSPHLRTESLLQEALRQDRFSLHYQPLFGLTDMRLVGAEVLLRLDMTDGSPIPPSKFIPVAESTGQIAEIGEWVTRQVCHQIRAWDALGYARIPFSINVSGIELSLPRLTERFARILAAEQVPHRRIHVEITETAIARNEKQALANIRELREAGFEVWIDDFGTGYSSLKSLKNFPISGIKLDREFVKDLVGDLAAEGIAISILEMAQRLRYPVIAEGIETAAQLAFLRAEGCASGQGFHLGRPVPTDDFQKSYFAQTEADSGQSA</sequence>
<protein>
    <submittedName>
        <fullName evidence="3">Bifunctional diguanylate cyclase/phosphodiesterase</fullName>
    </submittedName>
</protein>
<feature type="domain" description="EAL" evidence="1">
    <location>
        <begin position="383"/>
        <end position="637"/>
    </location>
</feature>
<dbReference type="SUPFAM" id="SSF141868">
    <property type="entry name" value="EAL domain-like"/>
    <property type="match status" value="1"/>
</dbReference>
<proteinExistence type="predicted"/>
<reference evidence="3 4" key="1">
    <citation type="submission" date="2020-02" db="EMBL/GenBank/DDBJ databases">
        <title>Genome sequences of Thiorhodococcus mannitoliphagus and Thiorhodococcus minor, purple sulfur photosynthetic bacteria in the gammaproteobacterial family, Chromatiaceae.</title>
        <authorList>
            <person name="Aviles F.A."/>
            <person name="Meyer T.E."/>
            <person name="Kyndt J.A."/>
        </authorList>
    </citation>
    <scope>NUCLEOTIDE SEQUENCE [LARGE SCALE GENOMIC DNA]</scope>
    <source>
        <strain evidence="3 4">DSM 11518</strain>
    </source>
</reference>
<dbReference type="SUPFAM" id="SSF55073">
    <property type="entry name" value="Nucleotide cyclase"/>
    <property type="match status" value="1"/>
</dbReference>
<dbReference type="PANTHER" id="PTHR44757:SF2">
    <property type="entry name" value="BIOFILM ARCHITECTURE MAINTENANCE PROTEIN MBAA"/>
    <property type="match status" value="1"/>
</dbReference>
<dbReference type="Pfam" id="PF00990">
    <property type="entry name" value="GGDEF"/>
    <property type="match status" value="1"/>
</dbReference>
<organism evidence="3 4">
    <name type="scientific">Thiorhodococcus minor</name>
    <dbReference type="NCBI Taxonomy" id="57489"/>
    <lineage>
        <taxon>Bacteria</taxon>
        <taxon>Pseudomonadati</taxon>
        <taxon>Pseudomonadota</taxon>
        <taxon>Gammaproteobacteria</taxon>
        <taxon>Chromatiales</taxon>
        <taxon>Chromatiaceae</taxon>
        <taxon>Thiorhodococcus</taxon>
    </lineage>
</organism>
<dbReference type="InterPro" id="IPR000160">
    <property type="entry name" value="GGDEF_dom"/>
</dbReference>
<dbReference type="InterPro" id="IPR052155">
    <property type="entry name" value="Biofilm_reg_signaling"/>
</dbReference>
<dbReference type="Gene3D" id="3.20.20.450">
    <property type="entry name" value="EAL domain"/>
    <property type="match status" value="1"/>
</dbReference>
<evidence type="ECO:0000259" key="2">
    <source>
        <dbReference type="PROSITE" id="PS50887"/>
    </source>
</evidence>
<dbReference type="NCBIfam" id="TIGR00254">
    <property type="entry name" value="GGDEF"/>
    <property type="match status" value="1"/>
</dbReference>